<comment type="caution">
    <text evidence="1">The sequence shown here is derived from an EMBL/GenBank/DDBJ whole genome shotgun (WGS) entry which is preliminary data.</text>
</comment>
<gene>
    <name evidence="1" type="ORF">ACFFJ8_00575</name>
</gene>
<protein>
    <submittedName>
        <fullName evidence="1">Uncharacterized protein</fullName>
    </submittedName>
</protein>
<reference evidence="1 2" key="1">
    <citation type="submission" date="2024-09" db="EMBL/GenBank/DDBJ databases">
        <authorList>
            <person name="Sun Q."/>
            <person name="Mori K."/>
        </authorList>
    </citation>
    <scope>NUCLEOTIDE SEQUENCE [LARGE SCALE GENOMIC DNA]</scope>
    <source>
        <strain evidence="1 2">CCM 4839</strain>
    </source>
</reference>
<dbReference type="Proteomes" id="UP001589818">
    <property type="component" value="Unassembled WGS sequence"/>
</dbReference>
<dbReference type="EMBL" id="JBHLVF010000003">
    <property type="protein sequence ID" value="MFC0389860.1"/>
    <property type="molecule type" value="Genomic_DNA"/>
</dbReference>
<proteinExistence type="predicted"/>
<sequence>MSCFKSSKQTYRQVLQPLCLPINNLCINESDEGEVSAQGQYVSGNPVFFSIKLPACFRLDEVDFKFIRERIEGVSAYTDAARDFLTSSWNPIPKRKARHR</sequence>
<keyword evidence="2" id="KW-1185">Reference proteome</keyword>
<dbReference type="RefSeq" id="WP_204821810.1">
    <property type="nucleotide sequence ID" value="NZ_JANHOF010000015.1"/>
</dbReference>
<organism evidence="1 2">
    <name type="scientific">Paenibacillus mendelii</name>
    <dbReference type="NCBI Taxonomy" id="206163"/>
    <lineage>
        <taxon>Bacteria</taxon>
        <taxon>Bacillati</taxon>
        <taxon>Bacillota</taxon>
        <taxon>Bacilli</taxon>
        <taxon>Bacillales</taxon>
        <taxon>Paenibacillaceae</taxon>
        <taxon>Paenibacillus</taxon>
    </lineage>
</organism>
<accession>A0ABV6J4M2</accession>
<evidence type="ECO:0000313" key="1">
    <source>
        <dbReference type="EMBL" id="MFC0389860.1"/>
    </source>
</evidence>
<evidence type="ECO:0000313" key="2">
    <source>
        <dbReference type="Proteomes" id="UP001589818"/>
    </source>
</evidence>
<name>A0ABV6J4M2_9BACL</name>